<dbReference type="Pfam" id="PF07596">
    <property type="entry name" value="SBP_bac_10"/>
    <property type="match status" value="1"/>
</dbReference>
<dbReference type="InterPro" id="IPR045584">
    <property type="entry name" value="Pilin-like"/>
</dbReference>
<name>A0A518GMJ4_9PLAN</name>
<evidence type="ECO:0000313" key="2">
    <source>
        <dbReference type="EMBL" id="QDV29863.1"/>
    </source>
</evidence>
<evidence type="ECO:0000259" key="1">
    <source>
        <dbReference type="Pfam" id="PF07596"/>
    </source>
</evidence>
<accession>A0A518GMJ4</accession>
<reference evidence="2 3" key="1">
    <citation type="submission" date="2019-02" db="EMBL/GenBank/DDBJ databases">
        <title>Deep-cultivation of Planctomycetes and their phenomic and genomic characterization uncovers novel biology.</title>
        <authorList>
            <person name="Wiegand S."/>
            <person name="Jogler M."/>
            <person name="Boedeker C."/>
            <person name="Pinto D."/>
            <person name="Vollmers J."/>
            <person name="Rivas-Marin E."/>
            <person name="Kohn T."/>
            <person name="Peeters S.H."/>
            <person name="Heuer A."/>
            <person name="Rast P."/>
            <person name="Oberbeckmann S."/>
            <person name="Bunk B."/>
            <person name="Jeske O."/>
            <person name="Meyerdierks A."/>
            <person name="Storesund J.E."/>
            <person name="Kallscheuer N."/>
            <person name="Luecker S."/>
            <person name="Lage O.M."/>
            <person name="Pohl T."/>
            <person name="Merkel B.J."/>
            <person name="Hornburger P."/>
            <person name="Mueller R.-W."/>
            <person name="Bruemmer F."/>
            <person name="Labrenz M."/>
            <person name="Spormann A.M."/>
            <person name="Op den Camp H."/>
            <person name="Overmann J."/>
            <person name="Amann R."/>
            <person name="Jetten M.S.M."/>
            <person name="Mascher T."/>
            <person name="Medema M.H."/>
            <person name="Devos D.P."/>
            <person name="Kaster A.-K."/>
            <person name="Ovreas L."/>
            <person name="Rohde M."/>
            <person name="Galperin M.Y."/>
            <person name="Jogler C."/>
        </authorList>
    </citation>
    <scope>NUCLEOTIDE SEQUENCE [LARGE SCALE GENOMIC DNA]</scope>
    <source>
        <strain evidence="2 3">Spb1</strain>
    </source>
</reference>
<dbReference type="PROSITE" id="PS00409">
    <property type="entry name" value="PROKAR_NTER_METHYL"/>
    <property type="match status" value="1"/>
</dbReference>
<protein>
    <submittedName>
        <fullName evidence="2">Type II secretion system protein G</fullName>
    </submittedName>
</protein>
<gene>
    <name evidence="2" type="primary">xcpT_14</name>
    <name evidence="2" type="ORF">Spb1_17820</name>
</gene>
<dbReference type="AlphaFoldDB" id="A0A518GMJ4"/>
<dbReference type="InterPro" id="IPR011453">
    <property type="entry name" value="DUF1559"/>
</dbReference>
<dbReference type="NCBIfam" id="TIGR02532">
    <property type="entry name" value="IV_pilin_GFxxxE"/>
    <property type="match status" value="1"/>
</dbReference>
<dbReference type="PANTHER" id="PTHR30093:SF2">
    <property type="entry name" value="TYPE II SECRETION SYSTEM PROTEIN H"/>
    <property type="match status" value="1"/>
</dbReference>
<dbReference type="EMBL" id="CP036299">
    <property type="protein sequence ID" value="QDV29863.1"/>
    <property type="molecule type" value="Genomic_DNA"/>
</dbReference>
<feature type="domain" description="DUF1559" evidence="1">
    <location>
        <begin position="38"/>
        <end position="314"/>
    </location>
</feature>
<sequence>MPLPRFTSCRSRGFTLIELLVVIAIIAILIALLLPAVQQAREAARRTQCKNHLKQIGLALHNYESTHNTFPPGCVSIPTSTWSGVSNDGIQETGPGWGFFAHILPFIDQAPLYNSINFNIAITAASHATQRRTIIAPYRCPSDTWDQPVTIFSNGATTPTPAPTTILVSDLASISYVGCVGGGNPAAAPAYTALYEQQPFNGMFHRNSKVRMSDITDGTSNTLGIGERASMHTPNGWAGVIPLGSMVFSPQEAARRGQTVGATARPAITMIGVHVRSTGPSRDSSPGGFMAPHDGISHVLMMDGSTRAVGVNVDINVFRALASRNDGVVVGDF</sequence>
<organism evidence="2 3">
    <name type="scientific">Planctopirus ephydatiae</name>
    <dbReference type="NCBI Taxonomy" id="2528019"/>
    <lineage>
        <taxon>Bacteria</taxon>
        <taxon>Pseudomonadati</taxon>
        <taxon>Planctomycetota</taxon>
        <taxon>Planctomycetia</taxon>
        <taxon>Planctomycetales</taxon>
        <taxon>Planctomycetaceae</taxon>
        <taxon>Planctopirus</taxon>
    </lineage>
</organism>
<evidence type="ECO:0000313" key="3">
    <source>
        <dbReference type="Proteomes" id="UP000315349"/>
    </source>
</evidence>
<dbReference type="Pfam" id="PF07963">
    <property type="entry name" value="N_methyl"/>
    <property type="match status" value="1"/>
</dbReference>
<dbReference type="RefSeq" id="WP_145304431.1">
    <property type="nucleotide sequence ID" value="NZ_CP036299.1"/>
</dbReference>
<keyword evidence="3" id="KW-1185">Reference proteome</keyword>
<dbReference type="KEGG" id="peh:Spb1_17820"/>
<dbReference type="SUPFAM" id="SSF54523">
    <property type="entry name" value="Pili subunits"/>
    <property type="match status" value="1"/>
</dbReference>
<dbReference type="InterPro" id="IPR012902">
    <property type="entry name" value="N_methyl_site"/>
</dbReference>
<dbReference type="PANTHER" id="PTHR30093">
    <property type="entry name" value="GENERAL SECRETION PATHWAY PROTEIN G"/>
    <property type="match status" value="1"/>
</dbReference>
<dbReference type="Proteomes" id="UP000315349">
    <property type="component" value="Chromosome"/>
</dbReference>
<dbReference type="Gene3D" id="3.30.700.10">
    <property type="entry name" value="Glycoprotein, Type 4 Pilin"/>
    <property type="match status" value="1"/>
</dbReference>
<proteinExistence type="predicted"/>
<dbReference type="OrthoDB" id="255848at2"/>